<reference evidence="1 2" key="1">
    <citation type="submission" date="2019-03" db="EMBL/GenBank/DDBJ databases">
        <title>First draft genome of Liparis tanakae, snailfish: a comprehensive survey of snailfish specific genes.</title>
        <authorList>
            <person name="Kim W."/>
            <person name="Song I."/>
            <person name="Jeong J.-H."/>
            <person name="Kim D."/>
            <person name="Kim S."/>
            <person name="Ryu S."/>
            <person name="Song J.Y."/>
            <person name="Lee S.K."/>
        </authorList>
    </citation>
    <scope>NUCLEOTIDE SEQUENCE [LARGE SCALE GENOMIC DNA]</scope>
    <source>
        <tissue evidence="1">Muscle</tissue>
    </source>
</reference>
<evidence type="ECO:0000313" key="2">
    <source>
        <dbReference type="Proteomes" id="UP000314294"/>
    </source>
</evidence>
<evidence type="ECO:0000313" key="1">
    <source>
        <dbReference type="EMBL" id="TNN43809.1"/>
    </source>
</evidence>
<dbReference type="EMBL" id="SRLO01000944">
    <property type="protein sequence ID" value="TNN43809.1"/>
    <property type="molecule type" value="Genomic_DNA"/>
</dbReference>
<organism evidence="1 2">
    <name type="scientific">Liparis tanakae</name>
    <name type="common">Tanaka's snailfish</name>
    <dbReference type="NCBI Taxonomy" id="230148"/>
    <lineage>
        <taxon>Eukaryota</taxon>
        <taxon>Metazoa</taxon>
        <taxon>Chordata</taxon>
        <taxon>Craniata</taxon>
        <taxon>Vertebrata</taxon>
        <taxon>Euteleostomi</taxon>
        <taxon>Actinopterygii</taxon>
        <taxon>Neopterygii</taxon>
        <taxon>Teleostei</taxon>
        <taxon>Neoteleostei</taxon>
        <taxon>Acanthomorphata</taxon>
        <taxon>Eupercaria</taxon>
        <taxon>Perciformes</taxon>
        <taxon>Cottioidei</taxon>
        <taxon>Cottales</taxon>
        <taxon>Liparidae</taxon>
        <taxon>Liparis</taxon>
    </lineage>
</organism>
<protein>
    <submittedName>
        <fullName evidence="1">Uncharacterized protein</fullName>
    </submittedName>
</protein>
<name>A0A4Z2FRM8_9TELE</name>
<dbReference type="Proteomes" id="UP000314294">
    <property type="component" value="Unassembled WGS sequence"/>
</dbReference>
<gene>
    <name evidence="1" type="ORF">EYF80_046016</name>
</gene>
<proteinExistence type="predicted"/>
<comment type="caution">
    <text evidence="1">The sequence shown here is derived from an EMBL/GenBank/DDBJ whole genome shotgun (WGS) entry which is preliminary data.</text>
</comment>
<accession>A0A4Z2FRM8</accession>
<keyword evidence="2" id="KW-1185">Reference proteome</keyword>
<sequence>MASFLLRISASRVLCMESITLWLFLLICSISSSFSASFRVPLVFQQINYEFVHSLSRLTNLFSQVGSQSVGSLHVDHEVLHLGVQPLLGLLQRSTLGVHSLDGFLGILKALGELFPVASKEAYLLGALDSVRLVSGSPLSHLAVGLGHPPLQLRLGLHLLLVLLSEQITVVPGGLHSMGQGVLGLFKTTRRHIYCPTYTVQVYRRLTVLRLQPGPLGATDSMLLERSSISILYSLFSFSSFCLTRCRLSICSPISATLSACFLRRAAEVASCCRVDSSRSRRSFWNSASRFLFISIWTDVAPPASSSRSLISSSSLERSALCFSTLARAALSASISSSSSSIRA</sequence>
<dbReference type="AlphaFoldDB" id="A0A4Z2FRM8"/>